<sequence>NFSGGKNGMSVGKCGSAVIGGVSYYCGNGYVNRMYFEFSPGNLKGKHVLDATFAVTETWSFSCDARWVDLE</sequence>
<gene>
    <name evidence="1" type="ORF">G3M58_21515</name>
</gene>
<evidence type="ECO:0000313" key="1">
    <source>
        <dbReference type="EMBL" id="NEE09022.1"/>
    </source>
</evidence>
<protein>
    <submittedName>
        <fullName evidence="1">Uncharacterized protein</fullName>
    </submittedName>
</protein>
<organism evidence="1">
    <name type="scientific">Streptomyces sp. SID7499</name>
    <dbReference type="NCBI Taxonomy" id="2706086"/>
    <lineage>
        <taxon>Bacteria</taxon>
        <taxon>Bacillati</taxon>
        <taxon>Actinomycetota</taxon>
        <taxon>Actinomycetes</taxon>
        <taxon>Kitasatosporales</taxon>
        <taxon>Streptomycetaceae</taxon>
        <taxon>Streptomyces</taxon>
    </lineage>
</organism>
<comment type="caution">
    <text evidence="1">The sequence shown here is derived from an EMBL/GenBank/DDBJ whole genome shotgun (WGS) entry which is preliminary data.</text>
</comment>
<dbReference type="AlphaFoldDB" id="A0A6G3WUB4"/>
<feature type="non-terminal residue" evidence="1">
    <location>
        <position position="1"/>
    </location>
</feature>
<accession>A0A6G3WUB4</accession>
<reference evidence="1" key="1">
    <citation type="submission" date="2020-01" db="EMBL/GenBank/DDBJ databases">
        <title>Insect and environment-associated Actinomycetes.</title>
        <authorList>
            <person name="Currrie C."/>
            <person name="Chevrette M."/>
            <person name="Carlson C."/>
            <person name="Stubbendieck R."/>
            <person name="Wendt-Pienkowski E."/>
        </authorList>
    </citation>
    <scope>NUCLEOTIDE SEQUENCE</scope>
    <source>
        <strain evidence="1">SID7499</strain>
    </source>
</reference>
<feature type="non-terminal residue" evidence="1">
    <location>
        <position position="71"/>
    </location>
</feature>
<proteinExistence type="predicted"/>
<dbReference type="EMBL" id="JAAGMN010002194">
    <property type="protein sequence ID" value="NEE09022.1"/>
    <property type="molecule type" value="Genomic_DNA"/>
</dbReference>
<name>A0A6G3WUB4_9ACTN</name>